<feature type="domain" description="MoaF C-terminal" evidence="2">
    <location>
        <begin position="156"/>
        <end position="264"/>
    </location>
</feature>
<accession>A0ABW4XEC9</accession>
<dbReference type="InterPro" id="IPR012674">
    <property type="entry name" value="Calycin"/>
</dbReference>
<dbReference type="EMBL" id="JBHUHP010000016">
    <property type="protein sequence ID" value="MFD2093146.1"/>
    <property type="molecule type" value="Genomic_DNA"/>
</dbReference>
<feature type="domain" description="Molybdenum cofactor biosynthesis protein F N-terminal" evidence="1">
    <location>
        <begin position="14"/>
        <end position="126"/>
    </location>
</feature>
<dbReference type="Pfam" id="PF10703">
    <property type="entry name" value="MoaF"/>
    <property type="match status" value="1"/>
</dbReference>
<comment type="caution">
    <text evidence="3">The sequence shown here is derived from an EMBL/GenBank/DDBJ whole genome shotgun (WGS) entry which is preliminary data.</text>
</comment>
<evidence type="ECO:0000259" key="2">
    <source>
        <dbReference type="Pfam" id="PF17409"/>
    </source>
</evidence>
<dbReference type="Gene3D" id="2.40.128.20">
    <property type="match status" value="1"/>
</dbReference>
<name>A0ABW4XEC9_9ACTN</name>
<protein>
    <submittedName>
        <fullName evidence="3">MoaF C-terminal domain-containing protein</fullName>
    </submittedName>
</protein>
<evidence type="ECO:0000313" key="3">
    <source>
        <dbReference type="EMBL" id="MFD2093146.1"/>
    </source>
</evidence>
<dbReference type="InterPro" id="IPR024724">
    <property type="entry name" value="MoaF_N"/>
</dbReference>
<dbReference type="Proteomes" id="UP001597402">
    <property type="component" value="Unassembled WGS sequence"/>
</dbReference>
<reference evidence="4" key="1">
    <citation type="journal article" date="2019" name="Int. J. Syst. Evol. Microbiol.">
        <title>The Global Catalogue of Microorganisms (GCM) 10K type strain sequencing project: providing services to taxonomists for standard genome sequencing and annotation.</title>
        <authorList>
            <consortium name="The Broad Institute Genomics Platform"/>
            <consortium name="The Broad Institute Genome Sequencing Center for Infectious Disease"/>
            <person name="Wu L."/>
            <person name="Ma J."/>
        </authorList>
    </citation>
    <scope>NUCLEOTIDE SEQUENCE [LARGE SCALE GENOMIC DNA]</scope>
    <source>
        <strain evidence="4">JCM 3338</strain>
    </source>
</reference>
<evidence type="ECO:0000313" key="4">
    <source>
        <dbReference type="Proteomes" id="UP001597402"/>
    </source>
</evidence>
<keyword evidence="4" id="KW-1185">Reference proteome</keyword>
<dbReference type="InterPro" id="IPR035348">
    <property type="entry name" value="MoaF_C"/>
</dbReference>
<organism evidence="3 4">
    <name type="scientific">Blastococcus deserti</name>
    <dbReference type="NCBI Taxonomy" id="2259033"/>
    <lineage>
        <taxon>Bacteria</taxon>
        <taxon>Bacillati</taxon>
        <taxon>Actinomycetota</taxon>
        <taxon>Actinomycetes</taxon>
        <taxon>Geodermatophilales</taxon>
        <taxon>Geodermatophilaceae</taxon>
        <taxon>Blastococcus</taxon>
    </lineage>
</organism>
<gene>
    <name evidence="3" type="ORF">ACFSHS_16390</name>
</gene>
<dbReference type="Pfam" id="PF17409">
    <property type="entry name" value="MoaF_C"/>
    <property type="match status" value="1"/>
</dbReference>
<sequence>MTTPANTFSWAKDDWTSLNEMADGFNEYRPAHSTALEGQRLELQCRIPGVPESDFTLVHEFDAGSLRWTLQEGDGVREGKDRCELFEMQPGLFFLHYQRSAEDHPVVVTMALDTRSGQATGAVGELGLEPDPHLARQQWFQGQLVGTDATADGAHAYTDELLGHRVRYAYSSDDVYDHIYLNEHLFTWVCLGGAELGVADTDRAAYWKLREDTYLFSWLEKNVGVEGMVLIDLAALRTVGIQFGLDQGTGDLVNITMGAYATDFGRVPSVPEHRPGPA</sequence>
<evidence type="ECO:0000259" key="1">
    <source>
        <dbReference type="Pfam" id="PF10703"/>
    </source>
</evidence>
<dbReference type="RefSeq" id="WP_376878393.1">
    <property type="nucleotide sequence ID" value="NZ_JBHUHP010000016.1"/>
</dbReference>
<proteinExistence type="predicted"/>